<dbReference type="Proteomes" id="UP001056120">
    <property type="component" value="Linkage Group LG12"/>
</dbReference>
<keyword evidence="2" id="KW-1185">Reference proteome</keyword>
<proteinExistence type="predicted"/>
<sequence length="127" mass="14139">MVDINLHFLFFQGLTHFDEILQEEDVIILSRGNLGINLPPEKVIFIQYTLSGNDDKSQLYGSDAIILGAETLRGLYPVDTISNVGKNLCRDANFIEDGVVLVEAPALYFVDSDHHDVDINFVKVSNA</sequence>
<accession>A0ACB9HJF6</accession>
<reference evidence="2" key="1">
    <citation type="journal article" date="2022" name="Mol. Ecol. Resour.">
        <title>The genomes of chicory, endive, great burdock and yacon provide insights into Asteraceae palaeo-polyploidization history and plant inulin production.</title>
        <authorList>
            <person name="Fan W."/>
            <person name="Wang S."/>
            <person name="Wang H."/>
            <person name="Wang A."/>
            <person name="Jiang F."/>
            <person name="Liu H."/>
            <person name="Zhao H."/>
            <person name="Xu D."/>
            <person name="Zhang Y."/>
        </authorList>
    </citation>
    <scope>NUCLEOTIDE SEQUENCE [LARGE SCALE GENOMIC DNA]</scope>
    <source>
        <strain evidence="2">cv. Yunnan</strain>
    </source>
</reference>
<name>A0ACB9HJF6_9ASTR</name>
<evidence type="ECO:0000313" key="2">
    <source>
        <dbReference type="Proteomes" id="UP001056120"/>
    </source>
</evidence>
<gene>
    <name evidence="1" type="ORF">L1987_38722</name>
</gene>
<dbReference type="EMBL" id="CM042029">
    <property type="protein sequence ID" value="KAI3796059.1"/>
    <property type="molecule type" value="Genomic_DNA"/>
</dbReference>
<protein>
    <submittedName>
        <fullName evidence="1">Uncharacterized protein</fullName>
    </submittedName>
</protein>
<evidence type="ECO:0000313" key="1">
    <source>
        <dbReference type="EMBL" id="KAI3796059.1"/>
    </source>
</evidence>
<comment type="caution">
    <text evidence="1">The sequence shown here is derived from an EMBL/GenBank/DDBJ whole genome shotgun (WGS) entry which is preliminary data.</text>
</comment>
<organism evidence="1 2">
    <name type="scientific">Smallanthus sonchifolius</name>
    <dbReference type="NCBI Taxonomy" id="185202"/>
    <lineage>
        <taxon>Eukaryota</taxon>
        <taxon>Viridiplantae</taxon>
        <taxon>Streptophyta</taxon>
        <taxon>Embryophyta</taxon>
        <taxon>Tracheophyta</taxon>
        <taxon>Spermatophyta</taxon>
        <taxon>Magnoliopsida</taxon>
        <taxon>eudicotyledons</taxon>
        <taxon>Gunneridae</taxon>
        <taxon>Pentapetalae</taxon>
        <taxon>asterids</taxon>
        <taxon>campanulids</taxon>
        <taxon>Asterales</taxon>
        <taxon>Asteraceae</taxon>
        <taxon>Asteroideae</taxon>
        <taxon>Heliantheae alliance</taxon>
        <taxon>Millerieae</taxon>
        <taxon>Smallanthus</taxon>
    </lineage>
</organism>
<reference evidence="1 2" key="2">
    <citation type="journal article" date="2022" name="Mol. Ecol. Resour.">
        <title>The genomes of chicory, endive, great burdock and yacon provide insights into Asteraceae paleo-polyploidization history and plant inulin production.</title>
        <authorList>
            <person name="Fan W."/>
            <person name="Wang S."/>
            <person name="Wang H."/>
            <person name="Wang A."/>
            <person name="Jiang F."/>
            <person name="Liu H."/>
            <person name="Zhao H."/>
            <person name="Xu D."/>
            <person name="Zhang Y."/>
        </authorList>
    </citation>
    <scope>NUCLEOTIDE SEQUENCE [LARGE SCALE GENOMIC DNA]</scope>
    <source>
        <strain evidence="2">cv. Yunnan</strain>
        <tissue evidence="1">Leaves</tissue>
    </source>
</reference>